<feature type="coiled-coil region" evidence="1">
    <location>
        <begin position="145"/>
        <end position="237"/>
    </location>
</feature>
<organism evidence="3 4">
    <name type="scientific">Paramecium octaurelia</name>
    <dbReference type="NCBI Taxonomy" id="43137"/>
    <lineage>
        <taxon>Eukaryota</taxon>
        <taxon>Sar</taxon>
        <taxon>Alveolata</taxon>
        <taxon>Ciliophora</taxon>
        <taxon>Intramacronucleata</taxon>
        <taxon>Oligohymenophorea</taxon>
        <taxon>Peniculida</taxon>
        <taxon>Parameciidae</taxon>
        <taxon>Paramecium</taxon>
    </lineage>
</organism>
<feature type="coiled-coil region" evidence="1">
    <location>
        <begin position="1428"/>
        <end position="1459"/>
    </location>
</feature>
<evidence type="ECO:0000313" key="3">
    <source>
        <dbReference type="EMBL" id="CAD8151445.1"/>
    </source>
</evidence>
<feature type="coiled-coil region" evidence="1">
    <location>
        <begin position="1118"/>
        <end position="1159"/>
    </location>
</feature>
<evidence type="ECO:0000256" key="2">
    <source>
        <dbReference type="SAM" id="MobiDB-lite"/>
    </source>
</evidence>
<dbReference type="Proteomes" id="UP000683925">
    <property type="component" value="Unassembled WGS sequence"/>
</dbReference>
<feature type="coiled-coil region" evidence="1">
    <location>
        <begin position="1554"/>
        <end position="1588"/>
    </location>
</feature>
<comment type="caution">
    <text evidence="3">The sequence shown here is derived from an EMBL/GenBank/DDBJ whole genome shotgun (WGS) entry which is preliminary data.</text>
</comment>
<sequence length="1952" mass="233792">MLSAFQKEVNTNFSENQDKHLESQNELQDNKMRIILMAIEIERLHKILNSKIDYYNQKMQDYIKRELFYKGQIVQYLQENTELNQNILEKNALISKIFKENSQQEMNMLITQQCLQFEQELKSSLLRNLQLQKENQELRYQFDNAPQLRKQLTDLEQLYSQLLIEKNEEIQQLTQNNPQISLKNSLLSTLNQLLEQKELELQEWQYSSQQSNLIHENQRLTKELKFLNDKLNLLLISNDHLTVKQDDIYTKNYYQPTQPNQHTQENDQKCQIPRRQQMNHNQFFKRSNTPQIQPSQIPINIQSLSQEQRETNNYQNGNQINELLQQVLLIQNEKFQSKQRINNQISLLSRVLNLKLQEISQYLCQNNNYVVNQKLSTSPQIVINPKLKRFQKYYSVSPNNCYSQPYTILQPYQKSPVHQHHHGIRTETTFLSYQNIFKQQLTPIVMMPQNIVAHPQTRQQTQVHYNFSPIQKTVIKQSFQNPPYIVRGIYPNETAQFYQPIKINVNQPNLRVFERQEQTLLENSHQPQFDVYTTEFQVNSQENINNEGSKTANQQNFQDKYEGNGKSQKQKNELDRTLPKNISRFNETESVSQKSFEIQDQHIFNKIILQDPVAIVKQNLDSQQQSEQNIKENNSLYLIYKQFQDFRLIFKQKLQRQEQEIQKTYSNSLEQLQNLENQMLVMMNEKQQKIQNQRDNKFNRISQEYQSYKIQQPNSDCKKYDIQTQVNESNDLELQIASQKKLLNEQQTHFLQLLQLQDEIQNYYESLVSQLYQRESELNKEVLKIKQDHENQILNLTRLQNQSEEISHLEQQNSSLQQQLQDYMKEFKDIQFKLKFEQDQHQFTKHVVESLQIETNTYQNTIEEIQKRNKNLEQELKNTEQLLFETQNSKMQTQNQNKETQTISVEQQQSFYNDQIEIENLKQKLFFEQELSNQLNDSISGLQQQIQTQEQLLQQYKLSNSNQFEEIQNLTKEKIEIAQQLKMIQIKYLSLKEQNDLMQKQKDVNQNNEQIQNMDVIQNLNFQIEDMKQLNQFLQNQLSQMQQNSEIQMSAQNTVLSSKIALLEKQLSTEKILKEQANSRILQLENQVQGFQNQLSHGQTNDLKEQIFQLSNQQLLLKQQKDSLVQSFELDLNQLKQQIIELTNQNRNYQEQIKDFETKQLLHLQLQKQYTNQTHLVNQQKQQIIILQQENNQNHNDLQKLRQNLKLDIEDFEGYQNEQINTLRKQIDNLNSQLQNQQRDINYLQSQIQFEQREKSIIIQNKNILDGHIKQMQEENLQLQSQIYKQKNDIEELRKNMRQSNIIDNSSNQQEIFIYKEQKTYKNQNESLQQDIKNLKQENRTLIQECQKLKDALLQVTEEKTRLEMIFNYQNQVQETQFQEIQQSQIITQNNKNEGQDQVKQDEFQIKQNQIQDLSSKISTALVKLDEFDDLNFRIEKIKQDLQNQIQKLKQQAIYIQQHRIQKNEDDKIKKSNQQKKYPSNQHNQQADEIAQIIQAISISIGDYIQLNSQIHLITEKLKQLLGDTNNIAASIQLQNRTLINQENDQRQKSSSIYTNYEEQYKELLIENDKLNQKANQYQNLLIQLQDEYYKQGSALNSITKEYQQINNKNEFKIIKLIHFEQLNDKTKEQEKQIQEYLQQIQDLQNYIDQEQKKYFEEITSLNHQIEENQLQGKNYIQINQENSTLKQEISNLQSEIQKQQHLIEELKLIQIQNQDEYAQQKQEAQRLYQRLLQISNSYNVLKEEKEQEQQRFSRESRQIQESSEKHKNENIQYKLYVDRLQKQLQEQKNQSDSNLQQQLKKVQTKLEASLQQQNLIHDEKKITKDQIQQQQEQLANQLITINQLRQEISRQEQVISQLSQQNNIQSSFVQEVTFFDDSKNSSPLEFKVKQLQNENSHLHQLLLDMEKDYTHKIKLQQLQIQGLNDKLREMVYEQTKKVPKVDEFAINYQNH</sequence>
<reference evidence="3" key="1">
    <citation type="submission" date="2021-01" db="EMBL/GenBank/DDBJ databases">
        <authorList>
            <consortium name="Genoscope - CEA"/>
            <person name="William W."/>
        </authorList>
    </citation>
    <scope>NUCLEOTIDE SEQUENCE</scope>
</reference>
<keyword evidence="1" id="KW-0175">Coiled coil</keyword>
<keyword evidence="4" id="KW-1185">Reference proteome</keyword>
<protein>
    <submittedName>
        <fullName evidence="3">Uncharacterized protein</fullName>
    </submittedName>
</protein>
<feature type="coiled-coil region" evidence="1">
    <location>
        <begin position="932"/>
        <end position="987"/>
    </location>
</feature>
<feature type="compositionally biased region" description="Polar residues" evidence="2">
    <location>
        <begin position="1475"/>
        <end position="1484"/>
    </location>
</feature>
<proteinExistence type="predicted"/>
<feature type="region of interest" description="Disordered" evidence="2">
    <location>
        <begin position="1744"/>
        <end position="1767"/>
    </location>
</feature>
<feature type="coiled-coil region" evidence="1">
    <location>
        <begin position="1184"/>
        <end position="1359"/>
    </location>
</feature>
<dbReference type="OrthoDB" id="309951at2759"/>
<feature type="coiled-coil region" evidence="1">
    <location>
        <begin position="651"/>
        <end position="692"/>
    </location>
</feature>
<feature type="region of interest" description="Disordered" evidence="2">
    <location>
        <begin position="1463"/>
        <end position="1484"/>
    </location>
</feature>
<feature type="coiled-coil region" evidence="1">
    <location>
        <begin position="799"/>
        <end position="889"/>
    </location>
</feature>
<gene>
    <name evidence="3" type="ORF">POCTA_138.1.T0250098</name>
</gene>
<dbReference type="EMBL" id="CAJJDP010000025">
    <property type="protein sequence ID" value="CAD8151445.1"/>
    <property type="molecule type" value="Genomic_DNA"/>
</dbReference>
<feature type="region of interest" description="Disordered" evidence="2">
    <location>
        <begin position="1"/>
        <end position="24"/>
    </location>
</feature>
<name>A0A8S1TDZ9_PAROT</name>
<accession>A0A8S1TDZ9</accession>
<feature type="coiled-coil region" evidence="1">
    <location>
        <begin position="1017"/>
        <end position="1094"/>
    </location>
</feature>
<dbReference type="OMA" id="QATQINH"/>
<evidence type="ECO:0000256" key="1">
    <source>
        <dbReference type="SAM" id="Coils"/>
    </source>
</evidence>
<evidence type="ECO:0000313" key="4">
    <source>
        <dbReference type="Proteomes" id="UP000683925"/>
    </source>
</evidence>